<accession>A0A0B5QCC4</accession>
<protein>
    <submittedName>
        <fullName evidence="1">Thioredoxin</fullName>
    </submittedName>
</protein>
<evidence type="ECO:0000313" key="1">
    <source>
        <dbReference type="EMBL" id="AJG99864.1"/>
    </source>
</evidence>
<dbReference type="AlphaFoldDB" id="A0A0B5QCC4"/>
<organism evidence="1 2">
    <name type="scientific">Clostridium beijerinckii</name>
    <name type="common">Clostridium MP</name>
    <dbReference type="NCBI Taxonomy" id="1520"/>
    <lineage>
        <taxon>Bacteria</taxon>
        <taxon>Bacillati</taxon>
        <taxon>Bacillota</taxon>
        <taxon>Clostridia</taxon>
        <taxon>Eubacteriales</taxon>
        <taxon>Clostridiaceae</taxon>
        <taxon>Clostridium</taxon>
    </lineage>
</organism>
<dbReference type="Proteomes" id="UP000031866">
    <property type="component" value="Chromosome"/>
</dbReference>
<proteinExistence type="predicted"/>
<reference evidence="2" key="1">
    <citation type="submission" date="2014-12" db="EMBL/GenBank/DDBJ databases">
        <title>Genome sequence of Clostridium beijerinckii strain 59B.</title>
        <authorList>
            <person name="Little G.T."/>
            <person name="Minton N.P."/>
        </authorList>
    </citation>
    <scope>NUCLEOTIDE SEQUENCE [LARGE SCALE GENOMIC DNA]</scope>
    <source>
        <strain evidence="2">59B</strain>
    </source>
</reference>
<gene>
    <name evidence="1" type="ORF">LF65_03301</name>
</gene>
<sequence length="481" mass="54846">MGHPTIYPTGATLYNPKKAWSGYTIFQVKGLGALLINMNGKEVKLWKGLQGFPNKILPGGYVLGSSGERNPKYGMQDMNDLVQVDWNGNIVWKFDHNEFIADEGEEAQWMARQHHDYQREGSTTGYYAPGSEPLVDKGNTFILTHENVKNSRITEKVLLDDKIIEVTWDGKIVWEWRPNEHFDELGFDESAKNILYRDPNMRPAGGGMGDWLHINSMSLLGPNKWYDNGDERFNPENIIWDSREANILAIIEKKTGKIVWKVGPYYDESEELKKLDWIIGQHHVHMIPKGLLGEGNILIFDNGGWAGYGSPNPVAPTGRQNAHRDYSRILEINPITLEIVWQYTPKEAGLIEPLDSSRFYSPFVSSAQRLPNGNTLITEGSDGRIFEVTVDHEIVWEYINPYKDDSKGPSMNMVYRAYRVPYEWIPQLEKQTEVEIEKIDIKNFRVKGSEAIGALEETIVKGTTGYNENDAFCVISNRELK</sequence>
<dbReference type="SUPFAM" id="SSF50998">
    <property type="entry name" value="Quinoprotein alcohol dehydrogenase-like"/>
    <property type="match status" value="1"/>
</dbReference>
<dbReference type="PANTHER" id="PTHR35340">
    <property type="entry name" value="PQQ ENZYME REPEAT PROTEIN-RELATED"/>
    <property type="match status" value="1"/>
</dbReference>
<dbReference type="InterPro" id="IPR011047">
    <property type="entry name" value="Quinoprotein_ADH-like_sf"/>
</dbReference>
<dbReference type="OrthoDB" id="264813at2"/>
<dbReference type="PANTHER" id="PTHR35340:SF5">
    <property type="entry name" value="ASST-DOMAIN-CONTAINING PROTEIN"/>
    <property type="match status" value="1"/>
</dbReference>
<dbReference type="RefSeq" id="WP_041897312.1">
    <property type="nucleotide sequence ID" value="NZ_CP010086.2"/>
</dbReference>
<dbReference type="EMBL" id="CP010086">
    <property type="protein sequence ID" value="AJG99864.1"/>
    <property type="molecule type" value="Genomic_DNA"/>
</dbReference>
<dbReference type="InterPro" id="IPR010262">
    <property type="entry name" value="Arylsulfotransferase_bact"/>
</dbReference>
<dbReference type="Pfam" id="PF05935">
    <property type="entry name" value="Arylsulfotrans"/>
    <property type="match status" value="1"/>
</dbReference>
<dbReference type="KEGG" id="cbei:LF65_03301"/>
<name>A0A0B5QCC4_CLOBE</name>
<dbReference type="GO" id="GO:0004062">
    <property type="term" value="F:aryl sulfotransferase activity"/>
    <property type="evidence" value="ECO:0007669"/>
    <property type="project" value="InterPro"/>
</dbReference>
<dbReference type="STRING" id="1520.LF65_03301"/>
<evidence type="ECO:0000313" key="2">
    <source>
        <dbReference type="Proteomes" id="UP000031866"/>
    </source>
</evidence>
<dbReference type="InterPro" id="IPR053143">
    <property type="entry name" value="Arylsulfate_ST"/>
</dbReference>